<evidence type="ECO:0000313" key="2">
    <source>
        <dbReference type="EMBL" id="MDO1535650.1"/>
    </source>
</evidence>
<dbReference type="InterPro" id="IPR024079">
    <property type="entry name" value="MetalloPept_cat_dom_sf"/>
</dbReference>
<dbReference type="EMBL" id="JAUKVY010000021">
    <property type="protein sequence ID" value="MDO1535650.1"/>
    <property type="molecule type" value="Genomic_DNA"/>
</dbReference>
<dbReference type="Proteomes" id="UP001169027">
    <property type="component" value="Unassembled WGS sequence"/>
</dbReference>
<feature type="chain" id="PRO_5046273068" evidence="1">
    <location>
        <begin position="22"/>
        <end position="395"/>
    </location>
</feature>
<dbReference type="Gene3D" id="3.40.390.10">
    <property type="entry name" value="Collagenase (Catalytic Domain)"/>
    <property type="match status" value="1"/>
</dbReference>
<proteinExistence type="predicted"/>
<feature type="signal peptide" evidence="1">
    <location>
        <begin position="1"/>
        <end position="21"/>
    </location>
</feature>
<evidence type="ECO:0000313" key="3">
    <source>
        <dbReference type="Proteomes" id="UP001169027"/>
    </source>
</evidence>
<reference evidence="2" key="1">
    <citation type="submission" date="2023-06" db="EMBL/GenBank/DDBJ databases">
        <authorList>
            <person name="Jiang Y."/>
            <person name="Liu Q."/>
        </authorList>
    </citation>
    <scope>NUCLEOTIDE SEQUENCE</scope>
    <source>
        <strain evidence="2">CGMCC 1.12090</strain>
    </source>
</reference>
<organism evidence="2 3">
    <name type="scientific">Variovorax ginsengisoli</name>
    <dbReference type="NCBI Taxonomy" id="363844"/>
    <lineage>
        <taxon>Bacteria</taxon>
        <taxon>Pseudomonadati</taxon>
        <taxon>Pseudomonadota</taxon>
        <taxon>Betaproteobacteria</taxon>
        <taxon>Burkholderiales</taxon>
        <taxon>Comamonadaceae</taxon>
        <taxon>Variovorax</taxon>
    </lineage>
</organism>
<keyword evidence="3" id="KW-1185">Reference proteome</keyword>
<gene>
    <name evidence="2" type="ORF">Q2T77_25530</name>
</gene>
<keyword evidence="1" id="KW-0732">Signal</keyword>
<accession>A0ABT8SA53</accession>
<dbReference type="RefSeq" id="WP_301813433.1">
    <property type="nucleotide sequence ID" value="NZ_JAUJZH010000021.1"/>
</dbReference>
<sequence length="395" mass="41643">MKRTCYAFALMAFTLSMGTMFGCTPLAVRAIHEPFHPSSTQQITLSAEAESTRGIAEISIVQRTLTRDRYCAPYVAGECLPLPTIKETTVQTCQIEPPSSPASCRALVGPFQDGSFVTYGARAKDATGMVAGDQWIGFGVGAQADPSEPIAVYVRSDAAKAVDVVMVPVDYNGTPGRGPADFASDARRLIVDGYLAHAQITGNRSKWNFYLNPATGGLVRSNISGTEQRSITQPANWTRIAATANAAAYVHHDATWRDFGNFGGANGVGQLTIQAGTPGTIVHETGHAVFGLSDEYCCDGGIISTSWPHENMFTSLAACQASATAHGLPTASCTQLTTTNGFCGGADASGTPILGSTDLKWRQDTASDLMGCGGNNGAAGGILDSERIQWYYNTL</sequence>
<name>A0ABT8SA53_9BURK</name>
<dbReference type="PROSITE" id="PS51257">
    <property type="entry name" value="PROKAR_LIPOPROTEIN"/>
    <property type="match status" value="1"/>
</dbReference>
<protein>
    <submittedName>
        <fullName evidence="2">Uncharacterized protein</fullName>
    </submittedName>
</protein>
<comment type="caution">
    <text evidence="2">The sequence shown here is derived from an EMBL/GenBank/DDBJ whole genome shotgun (WGS) entry which is preliminary data.</text>
</comment>
<evidence type="ECO:0000256" key="1">
    <source>
        <dbReference type="SAM" id="SignalP"/>
    </source>
</evidence>